<gene>
    <name evidence="2" type="ORF">QYF61_004656</name>
</gene>
<feature type="region of interest" description="Disordered" evidence="1">
    <location>
        <begin position="398"/>
        <end position="419"/>
    </location>
</feature>
<sequence length="578" mass="63171">MPQGDTAGFQAFIRAYMVKFTECKIYANQTSLCDDKLNNPNSLSLSSQERCSSPLIILVALFGTHSNRSMSFLCWEPQSWTRYARAALNPLIAQPVFVLGIALTQVQDLALGLVEPHEVCTKPVKVPLDGIPSLQRVDHTTQLGVIRKLRLCSMILPGTESLGTSLVCHDFSDMVDSGLATSSASSLRTCGCISSGAHSRVAAPAPPAPSTAPLTPVALGIRRRPPAEPERAVGCRRPGFGSPCHGSRHARFFSATKSALIAQYRPVWVGQPPSPLTAKSPQRREFKICWVRGDKKLSSKHPASAAAAAAASSVQCYWNTKVCALEPEQVELPALRLELTSRAAVEDHIYKGNRSWGFHRLSVRMFKEESDSREDKEDGVWLWKDIVFVPRSLTTLKAEGTFSGSPGPEAPSAESTRGFEHTWQLSLAEAALTTSTLQQPLPLAHSTKGSPTATDTASRHATGRRQHNGTHIHSERTNKAASGRFRLDTRKHFFTERVVKPWNRLPREVVDAPSLPVFKRHLEKTPRVRNTSERRNEHFTTTVSTLLNHSILGPQCPEGAGLGWGAGEDGGDPQIVIG</sequence>
<reference evidence="2 3" key="1">
    <citation type="journal article" date="2023" name="J. Hered.">
        <title>Chromosome-level genome of the wood stork (Mycteria americana) provides insight into avian chromosome evolution.</title>
        <authorList>
            <person name="Flamio R. Jr."/>
            <person name="Ramstad K.M."/>
        </authorList>
    </citation>
    <scope>NUCLEOTIDE SEQUENCE [LARGE SCALE GENOMIC DNA]</scope>
    <source>
        <strain evidence="2">JAX WOST 10</strain>
    </source>
</reference>
<keyword evidence="3" id="KW-1185">Reference proteome</keyword>
<feature type="region of interest" description="Disordered" evidence="1">
    <location>
        <begin position="441"/>
        <end position="477"/>
    </location>
</feature>
<organism evidence="2 3">
    <name type="scientific">Mycteria americana</name>
    <name type="common">Wood stork</name>
    <dbReference type="NCBI Taxonomy" id="33587"/>
    <lineage>
        <taxon>Eukaryota</taxon>
        <taxon>Metazoa</taxon>
        <taxon>Chordata</taxon>
        <taxon>Craniata</taxon>
        <taxon>Vertebrata</taxon>
        <taxon>Euteleostomi</taxon>
        <taxon>Archelosauria</taxon>
        <taxon>Archosauria</taxon>
        <taxon>Dinosauria</taxon>
        <taxon>Saurischia</taxon>
        <taxon>Theropoda</taxon>
        <taxon>Coelurosauria</taxon>
        <taxon>Aves</taxon>
        <taxon>Neognathae</taxon>
        <taxon>Neoaves</taxon>
        <taxon>Aequornithes</taxon>
        <taxon>Ciconiiformes</taxon>
        <taxon>Ciconiidae</taxon>
        <taxon>Mycteria</taxon>
    </lineage>
</organism>
<proteinExistence type="predicted"/>
<evidence type="ECO:0000313" key="2">
    <source>
        <dbReference type="EMBL" id="KAK4814026.1"/>
    </source>
</evidence>
<protein>
    <submittedName>
        <fullName evidence="2">Uncharacterized protein</fullName>
    </submittedName>
</protein>
<dbReference type="Proteomes" id="UP001333110">
    <property type="component" value="Unassembled WGS sequence"/>
</dbReference>
<evidence type="ECO:0000313" key="3">
    <source>
        <dbReference type="Proteomes" id="UP001333110"/>
    </source>
</evidence>
<accession>A0AAN7NLT1</accession>
<comment type="caution">
    <text evidence="2">The sequence shown here is derived from an EMBL/GenBank/DDBJ whole genome shotgun (WGS) entry which is preliminary data.</text>
</comment>
<feature type="compositionally biased region" description="Basic residues" evidence="1">
    <location>
        <begin position="461"/>
        <end position="470"/>
    </location>
</feature>
<dbReference type="AlphaFoldDB" id="A0AAN7NLT1"/>
<dbReference type="EMBL" id="JAUNZN010000011">
    <property type="protein sequence ID" value="KAK4814026.1"/>
    <property type="molecule type" value="Genomic_DNA"/>
</dbReference>
<feature type="compositionally biased region" description="Polar residues" evidence="1">
    <location>
        <begin position="447"/>
        <end position="456"/>
    </location>
</feature>
<evidence type="ECO:0000256" key="1">
    <source>
        <dbReference type="SAM" id="MobiDB-lite"/>
    </source>
</evidence>
<name>A0AAN7NLT1_MYCAM</name>